<dbReference type="STRING" id="1419482.SAMN05444266_110144"/>
<gene>
    <name evidence="2" type="ORF">SAMN05444266_110144</name>
</gene>
<dbReference type="OrthoDB" id="680840at2"/>
<dbReference type="InterPro" id="IPR032710">
    <property type="entry name" value="NTF2-like_dom_sf"/>
</dbReference>
<dbReference type="Pfam" id="PF12680">
    <property type="entry name" value="SnoaL_2"/>
    <property type="match status" value="1"/>
</dbReference>
<protein>
    <submittedName>
        <fullName evidence="2">Ketosteroid isomerase-related protein</fullName>
    </submittedName>
</protein>
<accession>A0A1M7L531</accession>
<evidence type="ECO:0000259" key="1">
    <source>
        <dbReference type="Pfam" id="PF12680"/>
    </source>
</evidence>
<dbReference type="EMBL" id="FRBL01000010">
    <property type="protein sequence ID" value="SHM73164.1"/>
    <property type="molecule type" value="Genomic_DNA"/>
</dbReference>
<organism evidence="2 3">
    <name type="scientific">Chitinophaga jiangningensis</name>
    <dbReference type="NCBI Taxonomy" id="1419482"/>
    <lineage>
        <taxon>Bacteria</taxon>
        <taxon>Pseudomonadati</taxon>
        <taxon>Bacteroidota</taxon>
        <taxon>Chitinophagia</taxon>
        <taxon>Chitinophagales</taxon>
        <taxon>Chitinophagaceae</taxon>
        <taxon>Chitinophaga</taxon>
    </lineage>
</organism>
<proteinExistence type="predicted"/>
<reference evidence="2 3" key="1">
    <citation type="submission" date="2016-11" db="EMBL/GenBank/DDBJ databases">
        <authorList>
            <person name="Jaros S."/>
            <person name="Januszkiewicz K."/>
            <person name="Wedrychowicz H."/>
        </authorList>
    </citation>
    <scope>NUCLEOTIDE SEQUENCE [LARGE SCALE GENOMIC DNA]</scope>
    <source>
        <strain evidence="2 3">DSM 27406</strain>
    </source>
</reference>
<dbReference type="InterPro" id="IPR037401">
    <property type="entry name" value="SnoaL-like"/>
</dbReference>
<feature type="domain" description="SnoaL-like" evidence="1">
    <location>
        <begin position="9"/>
        <end position="111"/>
    </location>
</feature>
<keyword evidence="2" id="KW-0413">Isomerase</keyword>
<dbReference type="Proteomes" id="UP000184420">
    <property type="component" value="Unassembled WGS sequence"/>
</dbReference>
<dbReference type="AlphaFoldDB" id="A0A1M7L531"/>
<keyword evidence="3" id="KW-1185">Reference proteome</keyword>
<evidence type="ECO:0000313" key="3">
    <source>
        <dbReference type="Proteomes" id="UP000184420"/>
    </source>
</evidence>
<evidence type="ECO:0000313" key="2">
    <source>
        <dbReference type="EMBL" id="SHM73164.1"/>
    </source>
</evidence>
<dbReference type="Gene3D" id="3.10.450.50">
    <property type="match status" value="1"/>
</dbReference>
<dbReference type="GO" id="GO:0016853">
    <property type="term" value="F:isomerase activity"/>
    <property type="evidence" value="ECO:0007669"/>
    <property type="project" value="UniProtKB-KW"/>
</dbReference>
<sequence>MSNVWKSIQDIYLALEQGNIGKIMTLIEEDTLFMLDKPLGGTYRGREGLLLLIGRFYQGGSRVSKHIVQMVSQDDRVMVSGCTEVLVNGEVIGEVPFADVWIVEDGRIVEVQLYCLDTALVSKCFL</sequence>
<dbReference type="RefSeq" id="WP_073086318.1">
    <property type="nucleotide sequence ID" value="NZ_FRBL01000010.1"/>
</dbReference>
<dbReference type="SUPFAM" id="SSF54427">
    <property type="entry name" value="NTF2-like"/>
    <property type="match status" value="1"/>
</dbReference>
<name>A0A1M7L531_9BACT</name>